<dbReference type="InterPro" id="IPR025325">
    <property type="entry name" value="DUF4231"/>
</dbReference>
<feature type="region of interest" description="Disordered" evidence="1">
    <location>
        <begin position="220"/>
        <end position="240"/>
    </location>
</feature>
<keyword evidence="2" id="KW-0812">Transmembrane</keyword>
<keyword evidence="2" id="KW-0472">Membrane</keyword>
<evidence type="ECO:0000256" key="1">
    <source>
        <dbReference type="SAM" id="MobiDB-lite"/>
    </source>
</evidence>
<dbReference type="Pfam" id="PF14015">
    <property type="entry name" value="DUF4231"/>
    <property type="match status" value="1"/>
</dbReference>
<evidence type="ECO:0000256" key="2">
    <source>
        <dbReference type="SAM" id="Phobius"/>
    </source>
</evidence>
<dbReference type="RefSeq" id="WP_379483823.1">
    <property type="nucleotide sequence ID" value="NZ_JBHMCF010000025.1"/>
</dbReference>
<feature type="transmembrane region" description="Helical" evidence="2">
    <location>
        <begin position="122"/>
        <end position="142"/>
    </location>
</feature>
<evidence type="ECO:0000313" key="3">
    <source>
        <dbReference type="EMBL" id="MFB9472388.1"/>
    </source>
</evidence>
<name>A0ABV5NQ03_9ACTN</name>
<dbReference type="EMBL" id="JBHMCF010000025">
    <property type="protein sequence ID" value="MFB9472388.1"/>
    <property type="molecule type" value="Genomic_DNA"/>
</dbReference>
<protein>
    <submittedName>
        <fullName evidence="3">DUF4231 domain-containing protein</fullName>
    </submittedName>
</protein>
<organism evidence="3 4">
    <name type="scientific">Nonomuraea salmonea</name>
    <dbReference type="NCBI Taxonomy" id="46181"/>
    <lineage>
        <taxon>Bacteria</taxon>
        <taxon>Bacillati</taxon>
        <taxon>Actinomycetota</taxon>
        <taxon>Actinomycetes</taxon>
        <taxon>Streptosporangiales</taxon>
        <taxon>Streptosporangiaceae</taxon>
        <taxon>Nonomuraea</taxon>
    </lineage>
</organism>
<keyword evidence="2" id="KW-1133">Transmembrane helix</keyword>
<keyword evidence="4" id="KW-1185">Reference proteome</keyword>
<feature type="transmembrane region" description="Helical" evidence="2">
    <location>
        <begin position="32"/>
        <end position="57"/>
    </location>
</feature>
<reference evidence="3 4" key="1">
    <citation type="submission" date="2024-09" db="EMBL/GenBank/DDBJ databases">
        <authorList>
            <person name="Sun Q."/>
            <person name="Mori K."/>
        </authorList>
    </citation>
    <scope>NUCLEOTIDE SEQUENCE [LARGE SCALE GENOMIC DNA]</scope>
    <source>
        <strain evidence="3 4">JCM 3324</strain>
    </source>
</reference>
<feature type="compositionally biased region" description="Basic and acidic residues" evidence="1">
    <location>
        <begin position="231"/>
        <end position="240"/>
    </location>
</feature>
<dbReference type="NCBIfam" id="NF033634">
    <property type="entry name" value="SLATT_1"/>
    <property type="match status" value="1"/>
</dbReference>
<dbReference type="Proteomes" id="UP001589568">
    <property type="component" value="Unassembled WGS sequence"/>
</dbReference>
<evidence type="ECO:0000313" key="4">
    <source>
        <dbReference type="Proteomes" id="UP001589568"/>
    </source>
</evidence>
<feature type="transmembrane region" description="Helical" evidence="2">
    <location>
        <begin position="148"/>
        <end position="167"/>
    </location>
</feature>
<proteinExistence type="predicted"/>
<sequence>MNRFYWLCLGLTSTIALTAGSAVILGGDSAVARQLIGLCLLALIALLAAAAAVRLWVRRTGLPTRVELEKDVDKVREEVRWLEAGNVVETSVHQLLYKADIPTIIAQYQAESDKYRKIHNRLQSLIIVGSLSTTTAAALEAALPGHRWITVGLSFLVGMAAGFMGYFKFRERSFYLQQTADVIEQEVNAMTLRVHDYKGLDTPGALSLLVERVEGFRNEQRRRQQQLDQPVDERALGPNE</sequence>
<comment type="caution">
    <text evidence="3">The sequence shown here is derived from an EMBL/GenBank/DDBJ whole genome shotgun (WGS) entry which is preliminary data.</text>
</comment>
<accession>A0ABV5NQ03</accession>
<gene>
    <name evidence="3" type="ORF">ACFFR3_23005</name>
</gene>